<organism evidence="8 9">
    <name type="scientific">Anaerocolumna sedimenticola</name>
    <dbReference type="NCBI Taxonomy" id="2696063"/>
    <lineage>
        <taxon>Bacteria</taxon>
        <taxon>Bacillati</taxon>
        <taxon>Bacillota</taxon>
        <taxon>Clostridia</taxon>
        <taxon>Lachnospirales</taxon>
        <taxon>Lachnospiraceae</taxon>
        <taxon>Anaerocolumna</taxon>
    </lineage>
</organism>
<dbReference type="AlphaFoldDB" id="A0A6P1TNK0"/>
<evidence type="ECO:0000256" key="6">
    <source>
        <dbReference type="ARBA" id="ARBA00023284"/>
    </source>
</evidence>
<dbReference type="Proteomes" id="UP000464314">
    <property type="component" value="Chromosome"/>
</dbReference>
<dbReference type="Pfam" id="PF01206">
    <property type="entry name" value="TusA"/>
    <property type="match status" value="1"/>
</dbReference>
<feature type="domain" description="Rhodanese" evidence="7">
    <location>
        <begin position="465"/>
        <end position="552"/>
    </location>
</feature>
<evidence type="ECO:0000259" key="7">
    <source>
        <dbReference type="PROSITE" id="PS50206"/>
    </source>
</evidence>
<reference evidence="8 9" key="1">
    <citation type="submission" date="2020-01" db="EMBL/GenBank/DDBJ databases">
        <title>Genome analysis of Anaerocolumna sp. CBA3638.</title>
        <authorList>
            <person name="Kim J."/>
            <person name="Roh S.W."/>
        </authorList>
    </citation>
    <scope>NUCLEOTIDE SEQUENCE [LARGE SCALE GENOMIC DNA]</scope>
    <source>
        <strain evidence="8 9">CBA3638</strain>
    </source>
</reference>
<evidence type="ECO:0000313" key="9">
    <source>
        <dbReference type="Proteomes" id="UP000464314"/>
    </source>
</evidence>
<dbReference type="SUPFAM" id="SSF75169">
    <property type="entry name" value="DsrEFH-like"/>
    <property type="match status" value="1"/>
</dbReference>
<dbReference type="Gene3D" id="3.50.50.60">
    <property type="entry name" value="FAD/NAD(P)-binding domain"/>
    <property type="match status" value="2"/>
</dbReference>
<comment type="similarity">
    <text evidence="2">Belongs to the class-III pyridine nucleotide-disulfide oxidoreductase family.</text>
</comment>
<keyword evidence="3" id="KW-0285">Flavoprotein</keyword>
<dbReference type="PRINTS" id="PR00368">
    <property type="entry name" value="FADPNR"/>
</dbReference>
<dbReference type="InterPro" id="IPR050260">
    <property type="entry name" value="FAD-bd_OxRdtase"/>
</dbReference>
<gene>
    <name evidence="8" type="ORF">Ana3638_14105</name>
</gene>
<dbReference type="PRINTS" id="PR00411">
    <property type="entry name" value="PNDRDTASEI"/>
</dbReference>
<sequence length="824" mass="89614">MNKIIVVGGVAGGASAAARLRRLNENAQIIMFERGEYISFANCGLPYYIGGDITDKEALTLQTPESFHSRFRIDVRNSQEVTHIDKTNKVVTVKNLKTNETYEESYDKLILSPGAEPAKPGIAGADNSKVFTLRNIPDTYKIKEYIDQEDVHSAVVVGGGYIGIEMAENLRNAGLTVTVVEFADHVIAPLDFDMAADVHNHIRSKGVNLILKDGVKEIQNSGNKLKVLLGTGEITADMVIMSVGVRPESSLAVEAGLSVNSRGAILVNEHMQTSDEDIYAVGDAIEIKDFVTGEAGYIPLAGPANKQGRIAADHICGINSSYHGTQGTGILKCFDLTIATTGITETKAKQLGINYEKSFTYSNSHASYYPGAVGMSIKLIFQKEDGKVIGAQIVGYEGADKRMDVLATAIRAGMTVYDLAELELAYAPPYSSAKDPVNMAGFTAENVLTGKVKIFHWHDVEKLPRDGSVNLLDVRTELEYENGSIDGFRHISLDELRDNLSELDKLKPVYVTCQIGLRGYIACRILEQYGYECYNLSGGYRLYHSIFDKITMVTRDEERAADDEILSAAAITGQKPDKKIIEINACGLQCPGPIMKLAQAVKNAKEEDIIEISTTDTAFAADVDAWCRRTGNTFMGINSEKGIAKASIKKGCLNKQVDKNCKDVPSEGNNKNIIVFSGDLDKAIASFVIANASAAMGRKVSMFFTFWGLNILRKPENVPVKKDLISKMFGLMMPKGSKKLTLSKMNMGGMGAKMIRMVMKNKNVDSLESLIQASIDNGVELIACTMSMDVMGIKMEELIDGVKPGGAAAMLANAEESDMSLFIS</sequence>
<dbReference type="InterPro" id="IPR001763">
    <property type="entry name" value="Rhodanese-like_dom"/>
</dbReference>
<keyword evidence="5" id="KW-0560">Oxidoreductase</keyword>
<name>A0A6P1TNK0_9FIRM</name>
<dbReference type="Gene3D" id="3.30.110.40">
    <property type="entry name" value="TusA-like domain"/>
    <property type="match status" value="1"/>
</dbReference>
<dbReference type="InterPro" id="IPR016156">
    <property type="entry name" value="FAD/NAD-linked_Rdtase_dimer_sf"/>
</dbReference>
<keyword evidence="6" id="KW-0676">Redox-active center</keyword>
<dbReference type="SUPFAM" id="SSF55424">
    <property type="entry name" value="FAD/NAD-linked reductases, dimerisation (C-terminal) domain"/>
    <property type="match status" value="1"/>
</dbReference>
<dbReference type="InterPro" id="IPR036188">
    <property type="entry name" value="FAD/NAD-bd_sf"/>
</dbReference>
<evidence type="ECO:0000256" key="1">
    <source>
        <dbReference type="ARBA" id="ARBA00001974"/>
    </source>
</evidence>
<dbReference type="SUPFAM" id="SSF51905">
    <property type="entry name" value="FAD/NAD(P)-binding domain"/>
    <property type="match status" value="1"/>
</dbReference>
<dbReference type="Pfam" id="PF13686">
    <property type="entry name" value="DrsE_2"/>
    <property type="match status" value="1"/>
</dbReference>
<evidence type="ECO:0000313" key="8">
    <source>
        <dbReference type="EMBL" id="QHQ61769.1"/>
    </source>
</evidence>
<dbReference type="InterPro" id="IPR023753">
    <property type="entry name" value="FAD/NAD-binding_dom"/>
</dbReference>
<evidence type="ECO:0000256" key="2">
    <source>
        <dbReference type="ARBA" id="ARBA00009130"/>
    </source>
</evidence>
<evidence type="ECO:0000256" key="4">
    <source>
        <dbReference type="ARBA" id="ARBA00022827"/>
    </source>
</evidence>
<dbReference type="PANTHER" id="PTHR43429">
    <property type="entry name" value="PYRIDINE NUCLEOTIDE-DISULFIDE OXIDOREDUCTASE DOMAIN-CONTAINING"/>
    <property type="match status" value="1"/>
</dbReference>
<dbReference type="Gene3D" id="3.40.1260.10">
    <property type="entry name" value="DsrEFH-like"/>
    <property type="match status" value="1"/>
</dbReference>
<dbReference type="KEGG" id="anr:Ana3638_14105"/>
<comment type="cofactor">
    <cofactor evidence="1">
        <name>FAD</name>
        <dbReference type="ChEBI" id="CHEBI:57692"/>
    </cofactor>
</comment>
<dbReference type="SUPFAM" id="SSF52821">
    <property type="entry name" value="Rhodanese/Cell cycle control phosphatase"/>
    <property type="match status" value="1"/>
</dbReference>
<dbReference type="Pfam" id="PF07992">
    <property type="entry name" value="Pyr_redox_2"/>
    <property type="match status" value="1"/>
</dbReference>
<dbReference type="InterPro" id="IPR001455">
    <property type="entry name" value="TusA-like"/>
</dbReference>
<dbReference type="Pfam" id="PF00581">
    <property type="entry name" value="Rhodanese"/>
    <property type="match status" value="1"/>
</dbReference>
<keyword evidence="9" id="KW-1185">Reference proteome</keyword>
<dbReference type="InterPro" id="IPR027396">
    <property type="entry name" value="DsrEFH-like"/>
</dbReference>
<dbReference type="Gene3D" id="3.40.250.10">
    <property type="entry name" value="Rhodanese-like domain"/>
    <property type="match status" value="1"/>
</dbReference>
<dbReference type="InterPro" id="IPR036873">
    <property type="entry name" value="Rhodanese-like_dom_sf"/>
</dbReference>
<evidence type="ECO:0000256" key="5">
    <source>
        <dbReference type="ARBA" id="ARBA00023002"/>
    </source>
</evidence>
<dbReference type="RefSeq" id="WP_161838594.1">
    <property type="nucleotide sequence ID" value="NZ_CP048000.1"/>
</dbReference>
<keyword evidence="4" id="KW-0274">FAD</keyword>
<dbReference type="InterPro" id="IPR032836">
    <property type="entry name" value="DsrE2-like"/>
</dbReference>
<dbReference type="EMBL" id="CP048000">
    <property type="protein sequence ID" value="QHQ61769.1"/>
    <property type="molecule type" value="Genomic_DNA"/>
</dbReference>
<dbReference type="GO" id="GO:0016491">
    <property type="term" value="F:oxidoreductase activity"/>
    <property type="evidence" value="ECO:0007669"/>
    <property type="project" value="UniProtKB-KW"/>
</dbReference>
<dbReference type="PROSITE" id="PS50206">
    <property type="entry name" value="RHODANESE_3"/>
    <property type="match status" value="1"/>
</dbReference>
<dbReference type="Pfam" id="PF02852">
    <property type="entry name" value="Pyr_redox_dim"/>
    <property type="match status" value="1"/>
</dbReference>
<dbReference type="SUPFAM" id="SSF64307">
    <property type="entry name" value="SirA-like"/>
    <property type="match status" value="1"/>
</dbReference>
<proteinExistence type="inferred from homology"/>
<dbReference type="SMART" id="SM00450">
    <property type="entry name" value="RHOD"/>
    <property type="match status" value="1"/>
</dbReference>
<evidence type="ECO:0000256" key="3">
    <source>
        <dbReference type="ARBA" id="ARBA00022630"/>
    </source>
</evidence>
<accession>A0A6P1TNK0</accession>
<protein>
    <submittedName>
        <fullName evidence="8">FAD-dependent oxidoreductase</fullName>
    </submittedName>
</protein>
<dbReference type="InterPro" id="IPR036868">
    <property type="entry name" value="TusA-like_sf"/>
</dbReference>
<dbReference type="InterPro" id="IPR004099">
    <property type="entry name" value="Pyr_nucl-diS_OxRdtase_dimer"/>
</dbReference>
<dbReference type="PANTHER" id="PTHR43429:SF1">
    <property type="entry name" value="NAD(P)H SULFUR OXIDOREDUCTASE (COA-DEPENDENT)"/>
    <property type="match status" value="1"/>
</dbReference>